<dbReference type="GeneTree" id="ENSGT00940000163581"/>
<organism evidence="1 2">
    <name type="scientific">Erpetoichthys calabaricus</name>
    <name type="common">Rope fish</name>
    <name type="synonym">Calamoichthys calabaricus</name>
    <dbReference type="NCBI Taxonomy" id="27687"/>
    <lineage>
        <taxon>Eukaryota</taxon>
        <taxon>Metazoa</taxon>
        <taxon>Chordata</taxon>
        <taxon>Craniata</taxon>
        <taxon>Vertebrata</taxon>
        <taxon>Euteleostomi</taxon>
        <taxon>Actinopterygii</taxon>
        <taxon>Polypteriformes</taxon>
        <taxon>Polypteridae</taxon>
        <taxon>Erpetoichthys</taxon>
    </lineage>
</organism>
<dbReference type="PANTHER" id="PTHR14241">
    <property type="entry name" value="INTERFERON-INDUCED PROTEIN 44"/>
    <property type="match status" value="1"/>
</dbReference>
<reference evidence="1" key="3">
    <citation type="submission" date="2025-09" db="UniProtKB">
        <authorList>
            <consortium name="Ensembl"/>
        </authorList>
    </citation>
    <scope>IDENTIFICATION</scope>
</reference>
<dbReference type="GO" id="GO:0006955">
    <property type="term" value="P:immune response"/>
    <property type="evidence" value="ECO:0007669"/>
    <property type="project" value="TreeGrafter"/>
</dbReference>
<dbReference type="SUPFAM" id="SSF52540">
    <property type="entry name" value="P-loop containing nucleoside triphosphate hydrolases"/>
    <property type="match status" value="1"/>
</dbReference>
<sequence>MKIKKQTKYFITIEKSNTVHVTSFVSTTVPHLVMSRVRTELIEDIKKYTTKTDDVEQPRILLIGQIKAGKSSFFNSVNSVFKGYPIFQATACEKETSMSKYCRTYAVYDSKSGKTLPFTFCDIMGLEPYSVGGIHVKDIINVIRGYIPDNYKFNPMEAKEVCKTCTEQPSLADKVHCIVYVIDASVVNLLEKELQNKFDEIHEEAHRLGIPQLVLLAKVDLTCNIVKDDLTKVYQSRYIHEKVIKVSQMVGVPVSCILPVKNYWWETELDMKVDILTLKALQQILRQSEAFFDEIKQRGKSREAPPLTCEGISCRLSNS</sequence>
<evidence type="ECO:0000313" key="2">
    <source>
        <dbReference type="Proteomes" id="UP000694620"/>
    </source>
</evidence>
<dbReference type="Gene3D" id="3.40.50.300">
    <property type="entry name" value="P-loop containing nucleotide triphosphate hydrolases"/>
    <property type="match status" value="1"/>
</dbReference>
<dbReference type="AlphaFoldDB" id="A0A8C4SXY1"/>
<dbReference type="InterPro" id="IPR027417">
    <property type="entry name" value="P-loop_NTPase"/>
</dbReference>
<name>A0A8C4SXY1_ERPCA</name>
<accession>A0A8C4SXY1</accession>
<protein>
    <submittedName>
        <fullName evidence="1">Interferon-induced protein 44-like</fullName>
    </submittedName>
</protein>
<dbReference type="PANTHER" id="PTHR14241:SF32">
    <property type="entry name" value="VWFA DOMAIN-CONTAINING PROTEIN-RELATED"/>
    <property type="match status" value="1"/>
</dbReference>
<gene>
    <name evidence="1" type="primary">LOC114658720</name>
</gene>
<keyword evidence="2" id="KW-1185">Reference proteome</keyword>
<evidence type="ECO:0000313" key="1">
    <source>
        <dbReference type="Ensembl" id="ENSECRP00000023039.1"/>
    </source>
</evidence>
<reference evidence="1" key="2">
    <citation type="submission" date="2025-08" db="UniProtKB">
        <authorList>
            <consortium name="Ensembl"/>
        </authorList>
    </citation>
    <scope>IDENTIFICATION</scope>
</reference>
<reference evidence="1" key="1">
    <citation type="submission" date="2021-06" db="EMBL/GenBank/DDBJ databases">
        <authorList>
            <consortium name="Wellcome Sanger Institute Data Sharing"/>
        </authorList>
    </citation>
    <scope>NUCLEOTIDE SEQUENCE [LARGE SCALE GENOMIC DNA]</scope>
</reference>
<dbReference type="Ensembl" id="ENSECRT00000023533.1">
    <property type="protein sequence ID" value="ENSECRP00000023039.1"/>
    <property type="gene ID" value="ENSECRG00000015578.1"/>
</dbReference>
<proteinExistence type="predicted"/>
<dbReference type="Proteomes" id="UP000694620">
    <property type="component" value="Chromosome 10"/>
</dbReference>